<accession>A0A9D1EQB8</accession>
<feature type="domain" description="Alcohol dehydrogenase iron-type/glycerol dehydrogenase GldA" evidence="2">
    <location>
        <begin position="9"/>
        <end position="182"/>
    </location>
</feature>
<feature type="domain" description="Fe-containing alcohol dehydrogenase-like C-terminal" evidence="3">
    <location>
        <begin position="194"/>
        <end position="392"/>
    </location>
</feature>
<keyword evidence="1" id="KW-0560">Oxidoreductase</keyword>
<dbReference type="GO" id="GO:1990362">
    <property type="term" value="F:butanol dehydrogenase (NAD+) activity"/>
    <property type="evidence" value="ECO:0007669"/>
    <property type="project" value="InterPro"/>
</dbReference>
<dbReference type="FunFam" id="3.40.50.1970:FF:000003">
    <property type="entry name" value="Alcohol dehydrogenase, iron-containing"/>
    <property type="match status" value="1"/>
</dbReference>
<dbReference type="Gene3D" id="1.20.1090.10">
    <property type="entry name" value="Dehydroquinate synthase-like - alpha domain"/>
    <property type="match status" value="1"/>
</dbReference>
<dbReference type="AlphaFoldDB" id="A0A9D1EQB8"/>
<dbReference type="GO" id="GO:0005829">
    <property type="term" value="C:cytosol"/>
    <property type="evidence" value="ECO:0007669"/>
    <property type="project" value="TreeGrafter"/>
</dbReference>
<organism evidence="4 5">
    <name type="scientific">Candidatus Limivivens intestinipullorum</name>
    <dbReference type="NCBI Taxonomy" id="2840858"/>
    <lineage>
        <taxon>Bacteria</taxon>
        <taxon>Bacillati</taxon>
        <taxon>Bacillota</taxon>
        <taxon>Clostridia</taxon>
        <taxon>Lachnospirales</taxon>
        <taxon>Lachnospiraceae</taxon>
        <taxon>Lachnospiraceae incertae sedis</taxon>
        <taxon>Candidatus Limivivens</taxon>
    </lineage>
</organism>
<evidence type="ECO:0000313" key="4">
    <source>
        <dbReference type="EMBL" id="HIS30219.1"/>
    </source>
</evidence>
<dbReference type="GO" id="GO:0046872">
    <property type="term" value="F:metal ion binding"/>
    <property type="evidence" value="ECO:0007669"/>
    <property type="project" value="InterPro"/>
</dbReference>
<dbReference type="SUPFAM" id="SSF56796">
    <property type="entry name" value="Dehydroquinate synthase-like"/>
    <property type="match status" value="1"/>
</dbReference>
<dbReference type="CDD" id="cd08187">
    <property type="entry name" value="BDH"/>
    <property type="match status" value="1"/>
</dbReference>
<dbReference type="Proteomes" id="UP000823935">
    <property type="component" value="Unassembled WGS sequence"/>
</dbReference>
<sequence>MLDFEFSLPTKVIFGRNAEEKIPELIQKNGFRKILLHSYDQETVERIPVYKKIKEMLTREGIAFTELLGVQPNPTLRFIGKGIDLCRKEGVDFILAVGGGSVIDSAKGIGLGIHTSLEDVWRFAEGSKVPKAEDTVKVGVVLTAAAAGSETSTAAVILNEEKNLKRGAHHEANRPFFAVMNPEITFTVPKFQTACGIFDSLMHVCERYFTATQDASLTDRVAEAIMKSIIEAGRRVMKNPHDYEARAALMWGASMAHNNLTGCGRLKGSGIHLIEEEMHSANAGIVHGAGLSVIFPAWARQVYTRKLARFVQFANRVWNIEINCEHPEETAVQGIERMEALIRELKLPETMEDIGVSEASFPMIADQCCQNGRTVSNLCILTRKDVCTILERCCKKKKDL</sequence>
<dbReference type="Gene3D" id="3.40.50.1970">
    <property type="match status" value="1"/>
</dbReference>
<evidence type="ECO:0000259" key="2">
    <source>
        <dbReference type="Pfam" id="PF00465"/>
    </source>
</evidence>
<protein>
    <submittedName>
        <fullName evidence="4">Iron-containing alcohol dehydrogenase</fullName>
    </submittedName>
</protein>
<evidence type="ECO:0000313" key="5">
    <source>
        <dbReference type="Proteomes" id="UP000823935"/>
    </source>
</evidence>
<evidence type="ECO:0000256" key="1">
    <source>
        <dbReference type="ARBA" id="ARBA00023002"/>
    </source>
</evidence>
<dbReference type="Pfam" id="PF25137">
    <property type="entry name" value="ADH_Fe_C"/>
    <property type="match status" value="1"/>
</dbReference>
<name>A0A9D1EQB8_9FIRM</name>
<proteinExistence type="predicted"/>
<dbReference type="GO" id="GO:1990002">
    <property type="term" value="F:methylglyoxal reductase (NADPH) (acetol producing) activity"/>
    <property type="evidence" value="ECO:0007669"/>
    <property type="project" value="TreeGrafter"/>
</dbReference>
<dbReference type="InterPro" id="IPR044731">
    <property type="entry name" value="BDH-like"/>
</dbReference>
<reference evidence="4" key="2">
    <citation type="journal article" date="2021" name="PeerJ">
        <title>Extensive microbial diversity within the chicken gut microbiome revealed by metagenomics and culture.</title>
        <authorList>
            <person name="Gilroy R."/>
            <person name="Ravi A."/>
            <person name="Getino M."/>
            <person name="Pursley I."/>
            <person name="Horton D.L."/>
            <person name="Alikhan N.F."/>
            <person name="Baker D."/>
            <person name="Gharbi K."/>
            <person name="Hall N."/>
            <person name="Watson M."/>
            <person name="Adriaenssens E.M."/>
            <person name="Foster-Nyarko E."/>
            <person name="Jarju S."/>
            <person name="Secka A."/>
            <person name="Antonio M."/>
            <person name="Oren A."/>
            <person name="Chaudhuri R.R."/>
            <person name="La Ragione R."/>
            <person name="Hildebrand F."/>
            <person name="Pallen M.J."/>
        </authorList>
    </citation>
    <scope>NUCLEOTIDE SEQUENCE</scope>
    <source>
        <strain evidence="4">CHK190-19873</strain>
    </source>
</reference>
<gene>
    <name evidence="4" type="ORF">IAB44_01505</name>
</gene>
<dbReference type="Pfam" id="PF00465">
    <property type="entry name" value="Fe-ADH"/>
    <property type="match status" value="1"/>
</dbReference>
<dbReference type="GO" id="GO:0008106">
    <property type="term" value="F:alcohol dehydrogenase (NADP+) activity"/>
    <property type="evidence" value="ECO:0007669"/>
    <property type="project" value="TreeGrafter"/>
</dbReference>
<reference evidence="4" key="1">
    <citation type="submission" date="2020-10" db="EMBL/GenBank/DDBJ databases">
        <authorList>
            <person name="Gilroy R."/>
        </authorList>
    </citation>
    <scope>NUCLEOTIDE SEQUENCE</scope>
    <source>
        <strain evidence="4">CHK190-19873</strain>
    </source>
</reference>
<dbReference type="InterPro" id="IPR001670">
    <property type="entry name" value="ADH_Fe/GldA"/>
</dbReference>
<dbReference type="PANTHER" id="PTHR43633:SF1">
    <property type="entry name" value="ALCOHOL DEHYDROGENASE YQHD"/>
    <property type="match status" value="1"/>
</dbReference>
<dbReference type="EMBL" id="DVIQ01000007">
    <property type="protein sequence ID" value="HIS30219.1"/>
    <property type="molecule type" value="Genomic_DNA"/>
</dbReference>
<evidence type="ECO:0000259" key="3">
    <source>
        <dbReference type="Pfam" id="PF25137"/>
    </source>
</evidence>
<dbReference type="InterPro" id="IPR056798">
    <property type="entry name" value="ADH_Fe_C"/>
</dbReference>
<dbReference type="PANTHER" id="PTHR43633">
    <property type="entry name" value="ALCOHOL DEHYDROGENASE YQHD"/>
    <property type="match status" value="1"/>
</dbReference>
<comment type="caution">
    <text evidence="4">The sequence shown here is derived from an EMBL/GenBank/DDBJ whole genome shotgun (WGS) entry which is preliminary data.</text>
</comment>